<comment type="caution">
    <text evidence="1">The sequence shown here is derived from an EMBL/GenBank/DDBJ whole genome shotgun (WGS) entry which is preliminary data.</text>
</comment>
<dbReference type="AlphaFoldDB" id="A0AAV4R6S4"/>
<dbReference type="Proteomes" id="UP001054945">
    <property type="component" value="Unassembled WGS sequence"/>
</dbReference>
<evidence type="ECO:0000313" key="1">
    <source>
        <dbReference type="EMBL" id="GIY18023.1"/>
    </source>
</evidence>
<gene>
    <name evidence="1" type="ORF">CEXT_423201</name>
</gene>
<reference evidence="1 2" key="1">
    <citation type="submission" date="2021-06" db="EMBL/GenBank/DDBJ databases">
        <title>Caerostris extrusa draft genome.</title>
        <authorList>
            <person name="Kono N."/>
            <person name="Arakawa K."/>
        </authorList>
    </citation>
    <scope>NUCLEOTIDE SEQUENCE [LARGE SCALE GENOMIC DNA]</scope>
</reference>
<name>A0AAV4R6S4_CAEEX</name>
<sequence length="91" mass="10570">MTRTPLALPNQNTFQMRYLAWRGLGILSVLAVTTIRDNMDVRPTTPWSNLLNNDFWGTPTQRSLCTPVPQKSTDRCSFQRSVTSYERSWYL</sequence>
<evidence type="ECO:0000313" key="2">
    <source>
        <dbReference type="Proteomes" id="UP001054945"/>
    </source>
</evidence>
<keyword evidence="2" id="KW-1185">Reference proteome</keyword>
<protein>
    <submittedName>
        <fullName evidence="1">Uncharacterized protein</fullName>
    </submittedName>
</protein>
<accession>A0AAV4R6S4</accession>
<organism evidence="1 2">
    <name type="scientific">Caerostris extrusa</name>
    <name type="common">Bark spider</name>
    <name type="synonym">Caerostris bankana</name>
    <dbReference type="NCBI Taxonomy" id="172846"/>
    <lineage>
        <taxon>Eukaryota</taxon>
        <taxon>Metazoa</taxon>
        <taxon>Ecdysozoa</taxon>
        <taxon>Arthropoda</taxon>
        <taxon>Chelicerata</taxon>
        <taxon>Arachnida</taxon>
        <taxon>Araneae</taxon>
        <taxon>Araneomorphae</taxon>
        <taxon>Entelegynae</taxon>
        <taxon>Araneoidea</taxon>
        <taxon>Araneidae</taxon>
        <taxon>Caerostris</taxon>
    </lineage>
</organism>
<dbReference type="EMBL" id="BPLR01007572">
    <property type="protein sequence ID" value="GIY18023.1"/>
    <property type="molecule type" value="Genomic_DNA"/>
</dbReference>
<proteinExistence type="predicted"/>